<dbReference type="Proteomes" id="UP001190336">
    <property type="component" value="Chromosome"/>
</dbReference>
<sequence length="141" mass="15795">MTDQATDPVLLYDGVCGFCNRSVRAIIRFDRHGALRFAALDSDFAREVVARHPELADVDSMVYVENPGRPDERAIVRSAASLAVYRYLGGAFRLLLLFGLIPAKVRDWGYDRFAAVRYRVAGKYDTCPIPPPSVRARFIDA</sequence>
<protein>
    <submittedName>
        <fullName evidence="1">DCC1-like thiol-disulfide oxidoreductase family protein</fullName>
    </submittedName>
</protein>
<evidence type="ECO:0000313" key="1">
    <source>
        <dbReference type="EMBL" id="CAJ1493135.1"/>
    </source>
</evidence>
<dbReference type="RefSeq" id="WP_308474823.1">
    <property type="nucleotide sequence ID" value="NZ_OY726394.1"/>
</dbReference>
<evidence type="ECO:0000313" key="2">
    <source>
        <dbReference type="Proteomes" id="UP001190336"/>
    </source>
</evidence>
<organism evidence="1 2">
    <name type="scientific">[Mycobacterium] kokjensenii</name>
    <dbReference type="NCBI Taxonomy" id="3064287"/>
    <lineage>
        <taxon>Bacteria</taxon>
        <taxon>Bacillati</taxon>
        <taxon>Actinomycetota</taxon>
        <taxon>Actinomycetes</taxon>
        <taxon>Mycobacteriales</taxon>
        <taxon>Mycobacteriaceae</taxon>
        <taxon>Mycolicibacter</taxon>
    </lineage>
</organism>
<dbReference type="EMBL" id="OY726394">
    <property type="protein sequence ID" value="CAJ1493135.1"/>
    <property type="molecule type" value="Genomic_DNA"/>
</dbReference>
<dbReference type="InterPro" id="IPR052927">
    <property type="entry name" value="DCC_oxidoreductase"/>
</dbReference>
<dbReference type="PANTHER" id="PTHR33639">
    <property type="entry name" value="THIOL-DISULFIDE OXIDOREDUCTASE DCC"/>
    <property type="match status" value="1"/>
</dbReference>
<proteinExistence type="predicted"/>
<keyword evidence="2" id="KW-1185">Reference proteome</keyword>
<dbReference type="PANTHER" id="PTHR33639:SF2">
    <property type="entry name" value="DUF393 DOMAIN-CONTAINING PROTEIN"/>
    <property type="match status" value="1"/>
</dbReference>
<gene>
    <name evidence="1" type="ORF">MU0083_000165</name>
</gene>
<accession>A0ABM9L6D9</accession>
<dbReference type="InterPro" id="IPR007263">
    <property type="entry name" value="DCC1-like"/>
</dbReference>
<name>A0ABM9L6D9_9MYCO</name>
<dbReference type="Pfam" id="PF04134">
    <property type="entry name" value="DCC1-like"/>
    <property type="match status" value="1"/>
</dbReference>
<reference evidence="1 2" key="1">
    <citation type="submission" date="2023-08" db="EMBL/GenBank/DDBJ databases">
        <authorList>
            <person name="Folkvardsen B D."/>
            <person name="Norman A."/>
        </authorList>
    </citation>
    <scope>NUCLEOTIDE SEQUENCE [LARGE SCALE GENOMIC DNA]</scope>
    <source>
        <strain evidence="1 2">Mu0083</strain>
    </source>
</reference>